<feature type="transmembrane region" description="Helical" evidence="13">
    <location>
        <begin position="706"/>
        <end position="729"/>
    </location>
</feature>
<evidence type="ECO:0000256" key="7">
    <source>
        <dbReference type="ARBA" id="ARBA00023136"/>
    </source>
</evidence>
<dbReference type="InterPro" id="IPR038550">
    <property type="entry name" value="GPCR_3_9-Cys_sf"/>
</dbReference>
<evidence type="ECO:0000256" key="2">
    <source>
        <dbReference type="ARBA" id="ARBA00022475"/>
    </source>
</evidence>
<dbReference type="PANTHER" id="PTHR24061:SF506">
    <property type="entry name" value="G-PROTEIN COUPLED RECEPTOR FAMILY C GROUP 6 MEMBER A-LIKE PRECURSOR"/>
    <property type="match status" value="1"/>
</dbReference>
<proteinExistence type="inferred from homology"/>
<keyword evidence="6" id="KW-0297">G-protein coupled receptor</keyword>
<evidence type="ECO:0000313" key="16">
    <source>
        <dbReference type="EMBL" id="KAG7466069.1"/>
    </source>
</evidence>
<dbReference type="InterPro" id="IPR000068">
    <property type="entry name" value="GPCR_3_Ca_sens_rcpt-rel"/>
</dbReference>
<feature type="compositionally biased region" description="Basic residues" evidence="12">
    <location>
        <begin position="918"/>
        <end position="928"/>
    </location>
</feature>
<dbReference type="FunFam" id="3.40.50.2300:FF:000016">
    <property type="entry name" value="Taste 1 receptor member 2"/>
    <property type="match status" value="1"/>
</dbReference>
<dbReference type="GO" id="GO:0005886">
    <property type="term" value="C:plasma membrane"/>
    <property type="evidence" value="ECO:0007669"/>
    <property type="project" value="UniProtKB-SubCell"/>
</dbReference>
<feature type="region of interest" description="Disordered" evidence="12">
    <location>
        <begin position="871"/>
        <end position="928"/>
    </location>
</feature>
<dbReference type="SMART" id="SM01411">
    <property type="entry name" value="Ephrin_rec_like"/>
    <property type="match status" value="1"/>
</dbReference>
<feature type="transmembrane region" description="Helical" evidence="13">
    <location>
        <begin position="783"/>
        <end position="806"/>
    </location>
</feature>
<evidence type="ECO:0000256" key="5">
    <source>
        <dbReference type="ARBA" id="ARBA00022989"/>
    </source>
</evidence>
<evidence type="ECO:0000256" key="12">
    <source>
        <dbReference type="SAM" id="MobiDB-lite"/>
    </source>
</evidence>
<comment type="caution">
    <text evidence="16">The sequence shown here is derived from an EMBL/GenBank/DDBJ whole genome shotgun (WGS) entry which is preliminary data.</text>
</comment>
<dbReference type="InterPro" id="IPR000337">
    <property type="entry name" value="GPCR_3"/>
</dbReference>
<dbReference type="Proteomes" id="UP001046870">
    <property type="component" value="Chromosome 13"/>
</dbReference>
<feature type="transmembrane region" description="Helical" evidence="13">
    <location>
        <begin position="749"/>
        <end position="771"/>
    </location>
</feature>
<dbReference type="PRINTS" id="PR00248">
    <property type="entry name" value="GPCRMGR"/>
</dbReference>
<dbReference type="Pfam" id="PF00003">
    <property type="entry name" value="7tm_3"/>
    <property type="match status" value="1"/>
</dbReference>
<evidence type="ECO:0000256" key="13">
    <source>
        <dbReference type="SAM" id="Phobius"/>
    </source>
</evidence>
<feature type="signal peptide" evidence="14">
    <location>
        <begin position="1"/>
        <end position="21"/>
    </location>
</feature>
<evidence type="ECO:0000256" key="4">
    <source>
        <dbReference type="ARBA" id="ARBA00022729"/>
    </source>
</evidence>
<evidence type="ECO:0000256" key="1">
    <source>
        <dbReference type="ARBA" id="ARBA00004651"/>
    </source>
</evidence>
<keyword evidence="4 14" id="KW-0732">Signal</keyword>
<accession>A0A9D3PSQ9</accession>
<feature type="chain" id="PRO_5039526594" description="G-protein coupled receptors family 3 profile domain-containing protein" evidence="14">
    <location>
        <begin position="22"/>
        <end position="928"/>
    </location>
</feature>
<feature type="compositionally biased region" description="Polar residues" evidence="12">
    <location>
        <begin position="894"/>
        <end position="906"/>
    </location>
</feature>
<name>A0A9D3PSQ9_MEGAT</name>
<keyword evidence="7 13" id="KW-0472">Membrane</keyword>
<dbReference type="PROSITE" id="PS00980">
    <property type="entry name" value="G_PROTEIN_RECEP_F3_2"/>
    <property type="match status" value="1"/>
</dbReference>
<dbReference type="SUPFAM" id="SSF53822">
    <property type="entry name" value="Periplasmic binding protein-like I"/>
    <property type="match status" value="1"/>
</dbReference>
<dbReference type="PROSITE" id="PS51257">
    <property type="entry name" value="PROKAR_LIPOPROTEIN"/>
    <property type="match status" value="1"/>
</dbReference>
<dbReference type="InterPro" id="IPR001828">
    <property type="entry name" value="ANF_lig-bd_rcpt"/>
</dbReference>
<sequence>MLFRAYLCALGVSFLLGMGSCCDHSEAICGAQAPGDILIGVLNPCHTKVETLQNRTGPESFNCTGFDLLSFARALAVIHTIDTINDSGFIPGVRLGYVICDTCSYATKALQNTEYLLSINGTLSPQCNHMDHLPVKAIIGERFSEVSITVARLLGLYMVPQISTTSSAPILSDKVRFPSFLRTIPSDMYQTQALARLMFHFGWEWVGVVYGDDDYGKEAMQTFLRHAEELQVCIAYQEVLPHYLDHVDSERRIKEVARQIRSSKAEVVLLILKEQLVKKLFEDMLRANVSKIWIASDAWSMSRPLASMEGINGVGDIFGFTFITGQNPGFEQFLQNLEPGPGATNHFIEEYKELRFSCTPELLQHKACMAAHPPDLCPLTESLQFKSERACSLPDPQKADDDFLINGVDLTLTYNERVATWAIAHAIRELLKCNDTFCSGKTTFPPWKLLQELKKINFTVDNRQFYFNKDGDFVNGYDLINWVKDGNKRHFEVVGGYNLVEKDIKIRKKGINWGTPNNTVPKSICSKPCPPGTVKKVSNISCCYNCTQCDEGTYSDAQNLDNCLPCPNGTWSRKGASQCQPRTEEFFRWADPYAIFLLTAAGLGVLLLLVILIIFAVGRNSPVVKVAGGNLCYVMQAGLAVSFGSIVLFMGKPNDHICRARQTMYGLGFTLCISCILVKAFRTFLAFLFDLNRQHKLKKLYKPPAIIVVTTALQGIICLFWLIFASPYVEKILVNQNMTIFHRCNEGSNAGFGAMLAYISLVAFICFVLALKGRKVPHRFNETGYIIFSVLIYLFVWVCFIPIYITKNEQSSAIQASAILVSNYGIIFCHFLPKCYMILCKKKVDISSKAYLDRVRIFSITSTCSAFADSSPVDSGVGSMVSVSTSGPLDPEESATSPNSVTTTWVTEEPQAKDLSPHLRKRQRRCSI</sequence>
<keyword evidence="9" id="KW-0325">Glycoprotein</keyword>
<keyword evidence="5 13" id="KW-1133">Transmembrane helix</keyword>
<dbReference type="Gene3D" id="3.40.50.2300">
    <property type="match status" value="2"/>
</dbReference>
<evidence type="ECO:0000256" key="6">
    <source>
        <dbReference type="ARBA" id="ARBA00023040"/>
    </source>
</evidence>
<feature type="transmembrane region" description="Helical" evidence="13">
    <location>
        <begin position="812"/>
        <end position="833"/>
    </location>
</feature>
<feature type="compositionally biased region" description="Low complexity" evidence="12">
    <location>
        <begin position="871"/>
        <end position="887"/>
    </location>
</feature>
<reference evidence="16" key="1">
    <citation type="submission" date="2021-01" db="EMBL/GenBank/DDBJ databases">
        <authorList>
            <person name="Zahm M."/>
            <person name="Roques C."/>
            <person name="Cabau C."/>
            <person name="Klopp C."/>
            <person name="Donnadieu C."/>
            <person name="Jouanno E."/>
            <person name="Lampietro C."/>
            <person name="Louis A."/>
            <person name="Herpin A."/>
            <person name="Echchiki A."/>
            <person name="Berthelot C."/>
            <person name="Parey E."/>
            <person name="Roest-Crollius H."/>
            <person name="Braasch I."/>
            <person name="Postlethwait J."/>
            <person name="Bobe J."/>
            <person name="Montfort J."/>
            <person name="Bouchez O."/>
            <person name="Begum T."/>
            <person name="Mejri S."/>
            <person name="Adams A."/>
            <person name="Chen W.-J."/>
            <person name="Guiguen Y."/>
        </authorList>
    </citation>
    <scope>NUCLEOTIDE SEQUENCE</scope>
    <source>
        <strain evidence="16">YG-15Mar2019-1</strain>
        <tissue evidence="16">Brain</tissue>
    </source>
</reference>
<dbReference type="FunFam" id="2.10.50.30:FF:000004">
    <property type="entry name" value="Taste receptor type 1 member 3-like protein"/>
    <property type="match status" value="1"/>
</dbReference>
<dbReference type="PANTHER" id="PTHR24061">
    <property type="entry name" value="CALCIUM-SENSING RECEPTOR-RELATED"/>
    <property type="match status" value="1"/>
</dbReference>
<feature type="domain" description="G-protein coupled receptors family 3 profile" evidence="15">
    <location>
        <begin position="593"/>
        <end position="854"/>
    </location>
</feature>
<dbReference type="Gene3D" id="2.10.50.30">
    <property type="entry name" value="GPCR, family 3, nine cysteines domain"/>
    <property type="match status" value="1"/>
</dbReference>
<dbReference type="PROSITE" id="PS50259">
    <property type="entry name" value="G_PROTEIN_RECEP_F3_4"/>
    <property type="match status" value="1"/>
</dbReference>
<keyword evidence="17" id="KW-1185">Reference proteome</keyword>
<evidence type="ECO:0000313" key="17">
    <source>
        <dbReference type="Proteomes" id="UP001046870"/>
    </source>
</evidence>
<keyword evidence="3 13" id="KW-0812">Transmembrane</keyword>
<evidence type="ECO:0000256" key="11">
    <source>
        <dbReference type="ARBA" id="ARBA00038492"/>
    </source>
</evidence>
<dbReference type="Pfam" id="PF01094">
    <property type="entry name" value="ANF_receptor"/>
    <property type="match status" value="1"/>
</dbReference>
<dbReference type="InterPro" id="IPR028082">
    <property type="entry name" value="Peripla_BP_I"/>
</dbReference>
<dbReference type="AlphaFoldDB" id="A0A9D3PSQ9"/>
<keyword evidence="8" id="KW-0675">Receptor</keyword>
<feature type="transmembrane region" description="Helical" evidence="13">
    <location>
        <begin position="663"/>
        <end position="685"/>
    </location>
</feature>
<dbReference type="Pfam" id="PF07562">
    <property type="entry name" value="NCD3G"/>
    <property type="match status" value="1"/>
</dbReference>
<evidence type="ECO:0000256" key="14">
    <source>
        <dbReference type="SAM" id="SignalP"/>
    </source>
</evidence>
<feature type="transmembrane region" description="Helical" evidence="13">
    <location>
        <begin position="630"/>
        <end position="651"/>
    </location>
</feature>
<dbReference type="GO" id="GO:0050909">
    <property type="term" value="P:sensory perception of taste"/>
    <property type="evidence" value="ECO:0007669"/>
    <property type="project" value="UniProtKB-ARBA"/>
</dbReference>
<evidence type="ECO:0000256" key="10">
    <source>
        <dbReference type="ARBA" id="ARBA00023224"/>
    </source>
</evidence>
<evidence type="ECO:0000256" key="9">
    <source>
        <dbReference type="ARBA" id="ARBA00023180"/>
    </source>
</evidence>
<dbReference type="PRINTS" id="PR00592">
    <property type="entry name" value="CASENSINGR"/>
</dbReference>
<protein>
    <recommendedName>
        <fullName evidence="15">G-protein coupled receptors family 3 profile domain-containing protein</fullName>
    </recommendedName>
</protein>
<evidence type="ECO:0000256" key="8">
    <source>
        <dbReference type="ARBA" id="ARBA00023170"/>
    </source>
</evidence>
<dbReference type="GO" id="GO:0004930">
    <property type="term" value="F:G protein-coupled receptor activity"/>
    <property type="evidence" value="ECO:0007669"/>
    <property type="project" value="UniProtKB-KW"/>
</dbReference>
<dbReference type="InterPro" id="IPR017978">
    <property type="entry name" value="GPCR_3_C"/>
</dbReference>
<comment type="similarity">
    <text evidence="11">Belongs to the G-protein coupled receptor 3 family. TAS1R subfamily.</text>
</comment>
<organism evidence="16 17">
    <name type="scientific">Megalops atlanticus</name>
    <name type="common">Tarpon</name>
    <name type="synonym">Clupea gigantea</name>
    <dbReference type="NCBI Taxonomy" id="7932"/>
    <lineage>
        <taxon>Eukaryota</taxon>
        <taxon>Metazoa</taxon>
        <taxon>Chordata</taxon>
        <taxon>Craniata</taxon>
        <taxon>Vertebrata</taxon>
        <taxon>Euteleostomi</taxon>
        <taxon>Actinopterygii</taxon>
        <taxon>Neopterygii</taxon>
        <taxon>Teleostei</taxon>
        <taxon>Elopiformes</taxon>
        <taxon>Megalopidae</taxon>
        <taxon>Megalops</taxon>
    </lineage>
</organism>
<comment type="subcellular location">
    <subcellularLocation>
        <location evidence="1">Cell membrane</location>
        <topology evidence="1">Multi-pass membrane protein</topology>
    </subcellularLocation>
</comment>
<evidence type="ECO:0000259" key="15">
    <source>
        <dbReference type="PROSITE" id="PS50259"/>
    </source>
</evidence>
<dbReference type="InterPro" id="IPR017979">
    <property type="entry name" value="GPCR_3_CS"/>
</dbReference>
<keyword evidence="2" id="KW-1003">Cell membrane</keyword>
<feature type="transmembrane region" description="Helical" evidence="13">
    <location>
        <begin position="593"/>
        <end position="618"/>
    </location>
</feature>
<keyword evidence="10" id="KW-0807">Transducer</keyword>
<gene>
    <name evidence="16" type="ORF">MATL_G00160900</name>
</gene>
<dbReference type="EMBL" id="JAFDVH010000013">
    <property type="protein sequence ID" value="KAG7466069.1"/>
    <property type="molecule type" value="Genomic_DNA"/>
</dbReference>
<dbReference type="OrthoDB" id="5984008at2759"/>
<dbReference type="InterPro" id="IPR011500">
    <property type="entry name" value="GPCR_3_9-Cys_dom"/>
</dbReference>
<evidence type="ECO:0000256" key="3">
    <source>
        <dbReference type="ARBA" id="ARBA00022692"/>
    </source>
</evidence>